<gene>
    <name evidence="6" type="ORF">EO244_15645</name>
</gene>
<evidence type="ECO:0000259" key="5">
    <source>
        <dbReference type="PROSITE" id="PS51352"/>
    </source>
</evidence>
<keyword evidence="3" id="KW-1015">Disulfide bond</keyword>
<dbReference type="InterPro" id="IPR013766">
    <property type="entry name" value="Thioredoxin_domain"/>
</dbReference>
<comment type="subcellular location">
    <subcellularLocation>
        <location evidence="1">Cell envelope</location>
    </subcellularLocation>
</comment>
<dbReference type="CDD" id="cd02966">
    <property type="entry name" value="TlpA_like_family"/>
    <property type="match status" value="1"/>
</dbReference>
<proteinExistence type="predicted"/>
<keyword evidence="4" id="KW-0676">Redox-active center</keyword>
<accession>A0A4Q1JHZ7</accession>
<keyword evidence="7" id="KW-1185">Reference proteome</keyword>
<keyword evidence="2" id="KW-0201">Cytochrome c-type biogenesis</keyword>
<dbReference type="Pfam" id="PF08534">
    <property type="entry name" value="Redoxin"/>
    <property type="match status" value="1"/>
</dbReference>
<feature type="domain" description="Thioredoxin" evidence="5">
    <location>
        <begin position="303"/>
        <end position="443"/>
    </location>
</feature>
<dbReference type="GO" id="GO:0030313">
    <property type="term" value="C:cell envelope"/>
    <property type="evidence" value="ECO:0007669"/>
    <property type="project" value="UniProtKB-SubCell"/>
</dbReference>
<dbReference type="EMBL" id="SAXA01000020">
    <property type="protein sequence ID" value="RXQ88048.1"/>
    <property type="molecule type" value="Genomic_DNA"/>
</dbReference>
<dbReference type="PROSITE" id="PS00194">
    <property type="entry name" value="THIOREDOXIN_1"/>
    <property type="match status" value="1"/>
</dbReference>
<evidence type="ECO:0000256" key="4">
    <source>
        <dbReference type="ARBA" id="ARBA00023284"/>
    </source>
</evidence>
<protein>
    <submittedName>
        <fullName evidence="6">TlpA family protein disulfide reductase</fullName>
    </submittedName>
</protein>
<dbReference type="InterPro" id="IPR013740">
    <property type="entry name" value="Redoxin"/>
</dbReference>
<dbReference type="Gene3D" id="3.40.30.10">
    <property type="entry name" value="Glutaredoxin"/>
    <property type="match status" value="1"/>
</dbReference>
<dbReference type="GO" id="GO:0017004">
    <property type="term" value="P:cytochrome complex assembly"/>
    <property type="evidence" value="ECO:0007669"/>
    <property type="project" value="UniProtKB-KW"/>
</dbReference>
<comment type="caution">
    <text evidence="6">The sequence shown here is derived from an EMBL/GenBank/DDBJ whole genome shotgun (WGS) entry which is preliminary data.</text>
</comment>
<dbReference type="PROSITE" id="PS51257">
    <property type="entry name" value="PROKAR_LIPOPROTEIN"/>
    <property type="match status" value="1"/>
</dbReference>
<evidence type="ECO:0000256" key="2">
    <source>
        <dbReference type="ARBA" id="ARBA00022748"/>
    </source>
</evidence>
<dbReference type="Proteomes" id="UP000289703">
    <property type="component" value="Unassembled WGS sequence"/>
</dbReference>
<sequence>MNKISIFLILASLWASSCGTKPNKREVIIEGINLSGNTTEIFNVANGKLETIGMQKRNDGVFFFKLACDKPAIINLGKEGYARVFVKPGDHLKVELRDNHFQVKEDNYKENQLLSVWYETLKQLKDTASHARTTYKEFFPFVESWLNSKEYKSIDNYGLDADFVSIFQKMQKNDFEHTLMRFLLTGRSVHPDMKKLPSYYDEIIKEDKFIDASVYLYDKGDDYLHAYLTYLFLKGKYNKKEDVLVQQMRYVADDTLCSFLTMGYLGRLKGMSLKLAADKYGKHLVMKEHKEILEKMLRVEGMHLVGNPGLNFSYPNIDGVKTSLSDLKGKVVVVDIWATWCAPCKKEAPYFHELEKKYHGKDVAFISISLDENKEAWEEYIKRKKPEGIQLHAPKAFSSDIAKEYKINAIPRFMVFDKEGKVVSVEAPRPSDSILKEMIDSLL</sequence>
<dbReference type="OrthoDB" id="736810at2"/>
<evidence type="ECO:0000256" key="3">
    <source>
        <dbReference type="ARBA" id="ARBA00023157"/>
    </source>
</evidence>
<dbReference type="PANTHER" id="PTHR42852:SF6">
    <property type="entry name" value="THIOL:DISULFIDE INTERCHANGE PROTEIN DSBE"/>
    <property type="match status" value="1"/>
</dbReference>
<evidence type="ECO:0000256" key="1">
    <source>
        <dbReference type="ARBA" id="ARBA00004196"/>
    </source>
</evidence>
<dbReference type="InterPro" id="IPR050553">
    <property type="entry name" value="Thioredoxin_ResA/DsbE_sf"/>
</dbReference>
<dbReference type="GO" id="GO:0016491">
    <property type="term" value="F:oxidoreductase activity"/>
    <property type="evidence" value="ECO:0007669"/>
    <property type="project" value="InterPro"/>
</dbReference>
<dbReference type="RefSeq" id="WP_129255625.1">
    <property type="nucleotide sequence ID" value="NZ_SAXA01000020.1"/>
</dbReference>
<dbReference type="AlphaFoldDB" id="A0A4Q1JHZ7"/>
<reference evidence="6 7" key="1">
    <citation type="submission" date="2019-01" db="EMBL/GenBank/DDBJ databases">
        <title>Ancylomarina salipaludis sp. nov., isolated from a salt marsh.</title>
        <authorList>
            <person name="Yoon J.-H."/>
        </authorList>
    </citation>
    <scope>NUCLEOTIDE SEQUENCE [LARGE SCALE GENOMIC DNA]</scope>
    <source>
        <strain evidence="6 7">SHSM-M15</strain>
    </source>
</reference>
<dbReference type="InterPro" id="IPR036249">
    <property type="entry name" value="Thioredoxin-like_sf"/>
</dbReference>
<dbReference type="PANTHER" id="PTHR42852">
    <property type="entry name" value="THIOL:DISULFIDE INTERCHANGE PROTEIN DSBE"/>
    <property type="match status" value="1"/>
</dbReference>
<evidence type="ECO:0000313" key="7">
    <source>
        <dbReference type="Proteomes" id="UP000289703"/>
    </source>
</evidence>
<organism evidence="6 7">
    <name type="scientific">Ancylomarina salipaludis</name>
    <dbReference type="NCBI Taxonomy" id="2501299"/>
    <lineage>
        <taxon>Bacteria</taxon>
        <taxon>Pseudomonadati</taxon>
        <taxon>Bacteroidota</taxon>
        <taxon>Bacteroidia</taxon>
        <taxon>Marinilabiliales</taxon>
        <taxon>Marinifilaceae</taxon>
        <taxon>Ancylomarina</taxon>
    </lineage>
</organism>
<dbReference type="SUPFAM" id="SSF52833">
    <property type="entry name" value="Thioredoxin-like"/>
    <property type="match status" value="1"/>
</dbReference>
<dbReference type="PROSITE" id="PS51352">
    <property type="entry name" value="THIOREDOXIN_2"/>
    <property type="match status" value="1"/>
</dbReference>
<name>A0A4Q1JHZ7_9BACT</name>
<evidence type="ECO:0000313" key="6">
    <source>
        <dbReference type="EMBL" id="RXQ88048.1"/>
    </source>
</evidence>
<dbReference type="InterPro" id="IPR017937">
    <property type="entry name" value="Thioredoxin_CS"/>
</dbReference>